<feature type="chain" id="PRO_5040907246" evidence="4">
    <location>
        <begin position="22"/>
        <end position="435"/>
    </location>
</feature>
<evidence type="ECO:0000313" key="6">
    <source>
        <dbReference type="Proteomes" id="UP001144256"/>
    </source>
</evidence>
<dbReference type="AlphaFoldDB" id="A0A9W6DEJ7"/>
<dbReference type="GO" id="GO:0055052">
    <property type="term" value="C:ATP-binding cassette (ABC) transporter complex, substrate-binding subunit-containing"/>
    <property type="evidence" value="ECO:0007669"/>
    <property type="project" value="TreeGrafter"/>
</dbReference>
<comment type="similarity">
    <text evidence="1">Belongs to the bacterial solute-binding protein 1 family.</text>
</comment>
<dbReference type="CDD" id="cd14748">
    <property type="entry name" value="PBP2_UgpB"/>
    <property type="match status" value="1"/>
</dbReference>
<reference evidence="5" key="1">
    <citation type="submission" date="2022-06" db="EMBL/GenBank/DDBJ databases">
        <title>Vallitalea longa sp. nov., an anaerobic bacterium isolated from marine sediment.</title>
        <authorList>
            <person name="Hirano S."/>
            <person name="Terahara T."/>
            <person name="Mori K."/>
            <person name="Hamada M."/>
            <person name="Matsumoto R."/>
            <person name="Kobayashi T."/>
        </authorList>
    </citation>
    <scope>NUCLEOTIDE SEQUENCE</scope>
    <source>
        <strain evidence="5">SH18-1</strain>
    </source>
</reference>
<dbReference type="GO" id="GO:1901982">
    <property type="term" value="F:maltose binding"/>
    <property type="evidence" value="ECO:0007669"/>
    <property type="project" value="TreeGrafter"/>
</dbReference>
<dbReference type="Gene3D" id="3.40.190.10">
    <property type="entry name" value="Periplasmic binding protein-like II"/>
    <property type="match status" value="2"/>
</dbReference>
<keyword evidence="2" id="KW-0813">Transport</keyword>
<evidence type="ECO:0000256" key="2">
    <source>
        <dbReference type="ARBA" id="ARBA00022448"/>
    </source>
</evidence>
<dbReference type="GO" id="GO:0015768">
    <property type="term" value="P:maltose transport"/>
    <property type="evidence" value="ECO:0007669"/>
    <property type="project" value="TreeGrafter"/>
</dbReference>
<keyword evidence="3 4" id="KW-0732">Signal</keyword>
<evidence type="ECO:0000256" key="4">
    <source>
        <dbReference type="SAM" id="SignalP"/>
    </source>
</evidence>
<name>A0A9W6DEJ7_9FIRM</name>
<keyword evidence="6" id="KW-1185">Reference proteome</keyword>
<dbReference type="EMBL" id="BRLB01000008">
    <property type="protein sequence ID" value="GKX30256.1"/>
    <property type="molecule type" value="Genomic_DNA"/>
</dbReference>
<feature type="signal peptide" evidence="4">
    <location>
        <begin position="1"/>
        <end position="21"/>
    </location>
</feature>
<gene>
    <name evidence="5" type="ORF">SH1V18_27360</name>
</gene>
<dbReference type="Proteomes" id="UP001144256">
    <property type="component" value="Unassembled WGS sequence"/>
</dbReference>
<proteinExistence type="inferred from homology"/>
<sequence length="435" mass="49024">MRNLKKCIGVLLVISMIFSIGGCKSTSKTSSGNVTTISFWHVWNGSEGEMLQEIVDDFNNSQSEIKVEVLENATTEKQLTAITGGNPPDVGYLVDYRISKLASIGALTELDSMIEENKMDSANCVPELWNLGNYGGKQYGIPYTMDSYMLYYNKDLLEEVGLTEPPKTTSELFEYAEKLTKLDKNGEYTQLGFISDIPWIDILNWAFVYGADFYDSENDKLTCDSQSNIDALNFKLRSYQEPYEAEKVRKFKSGFGKYMSPNNPFFQNQLALDVEGQWFTTFIDKYAPDINYGIAPMPYPDGRPELANGGQLQGGMLYVPKGSKKQEAAFKFIDYLVSDEPYMKFCAGKGSIPTTYSALDNPKFLELAPALEPFVEIAKNGNAHAFPCIPFAKEYCDELNLQEEKFYSFEVTAEEAMANVVKKIKPLVDEWVKTR</sequence>
<comment type="caution">
    <text evidence="5">The sequence shown here is derived from an EMBL/GenBank/DDBJ whole genome shotgun (WGS) entry which is preliminary data.</text>
</comment>
<evidence type="ECO:0000313" key="5">
    <source>
        <dbReference type="EMBL" id="GKX30256.1"/>
    </source>
</evidence>
<dbReference type="RefSeq" id="WP_281816269.1">
    <property type="nucleotide sequence ID" value="NZ_BRLB01000008.1"/>
</dbReference>
<dbReference type="PANTHER" id="PTHR30061">
    <property type="entry name" value="MALTOSE-BINDING PERIPLASMIC PROTEIN"/>
    <property type="match status" value="1"/>
</dbReference>
<dbReference type="SUPFAM" id="SSF53850">
    <property type="entry name" value="Periplasmic binding protein-like II"/>
    <property type="match status" value="1"/>
</dbReference>
<accession>A0A9W6DEJ7</accession>
<organism evidence="5 6">
    <name type="scientific">Vallitalea longa</name>
    <dbReference type="NCBI Taxonomy" id="2936439"/>
    <lineage>
        <taxon>Bacteria</taxon>
        <taxon>Bacillati</taxon>
        <taxon>Bacillota</taxon>
        <taxon>Clostridia</taxon>
        <taxon>Lachnospirales</taxon>
        <taxon>Vallitaleaceae</taxon>
        <taxon>Vallitalea</taxon>
    </lineage>
</organism>
<dbReference type="Pfam" id="PF01547">
    <property type="entry name" value="SBP_bac_1"/>
    <property type="match status" value="1"/>
</dbReference>
<evidence type="ECO:0000256" key="1">
    <source>
        <dbReference type="ARBA" id="ARBA00008520"/>
    </source>
</evidence>
<dbReference type="InterPro" id="IPR006059">
    <property type="entry name" value="SBP"/>
</dbReference>
<dbReference type="PANTHER" id="PTHR30061:SF50">
    <property type="entry name" value="MALTOSE_MALTODEXTRIN-BINDING PERIPLASMIC PROTEIN"/>
    <property type="match status" value="1"/>
</dbReference>
<evidence type="ECO:0000256" key="3">
    <source>
        <dbReference type="ARBA" id="ARBA00022729"/>
    </source>
</evidence>
<protein>
    <submittedName>
        <fullName evidence="5">Sugar ABC transporter substrate-binding protein</fullName>
    </submittedName>
</protein>
<dbReference type="GO" id="GO:0042956">
    <property type="term" value="P:maltodextrin transmembrane transport"/>
    <property type="evidence" value="ECO:0007669"/>
    <property type="project" value="TreeGrafter"/>
</dbReference>
<dbReference type="PROSITE" id="PS51257">
    <property type="entry name" value="PROKAR_LIPOPROTEIN"/>
    <property type="match status" value="1"/>
</dbReference>